<evidence type="ECO:0000259" key="1">
    <source>
        <dbReference type="Pfam" id="PF25872"/>
    </source>
</evidence>
<keyword evidence="3" id="KW-1185">Reference proteome</keyword>
<accession>A0A2S9IRE6</accession>
<evidence type="ECO:0000313" key="3">
    <source>
        <dbReference type="Proteomes" id="UP000239434"/>
    </source>
</evidence>
<feature type="domain" description="Winged helix-turn-helix" evidence="1">
    <location>
        <begin position="68"/>
        <end position="142"/>
    </location>
</feature>
<gene>
    <name evidence="2" type="ORF">C5748_12920</name>
</gene>
<proteinExistence type="predicted"/>
<dbReference type="SUPFAM" id="SSF48452">
    <property type="entry name" value="TPR-like"/>
    <property type="match status" value="2"/>
</dbReference>
<dbReference type="AlphaFoldDB" id="A0A2S9IRE6"/>
<comment type="caution">
    <text evidence="2">The sequence shown here is derived from an EMBL/GenBank/DDBJ whole genome shotgun (WGS) entry which is preliminary data.</text>
</comment>
<dbReference type="InterPro" id="IPR011990">
    <property type="entry name" value="TPR-like_helical_dom_sf"/>
</dbReference>
<dbReference type="Pfam" id="PF13424">
    <property type="entry name" value="TPR_12"/>
    <property type="match status" value="1"/>
</dbReference>
<dbReference type="Pfam" id="PF25872">
    <property type="entry name" value="HTH_77"/>
    <property type="match status" value="1"/>
</dbReference>
<evidence type="ECO:0000313" key="2">
    <source>
        <dbReference type="EMBL" id="PRD43104.1"/>
    </source>
</evidence>
<dbReference type="EMBL" id="PVBR01000008">
    <property type="protein sequence ID" value="PRD43104.1"/>
    <property type="molecule type" value="Genomic_DNA"/>
</dbReference>
<dbReference type="RefSeq" id="WP_105742343.1">
    <property type="nucleotide sequence ID" value="NZ_PVBR01000008.1"/>
</dbReference>
<name>A0A2S9IRE6_9HYPH</name>
<organism evidence="2 3">
    <name type="scientific">Phyllobacterium phragmitis</name>
    <dbReference type="NCBI Taxonomy" id="2670329"/>
    <lineage>
        <taxon>Bacteria</taxon>
        <taxon>Pseudomonadati</taxon>
        <taxon>Pseudomonadota</taxon>
        <taxon>Alphaproteobacteria</taxon>
        <taxon>Hyphomicrobiales</taxon>
        <taxon>Phyllobacteriaceae</taxon>
        <taxon>Phyllobacterium</taxon>
    </lineage>
</organism>
<dbReference type="Proteomes" id="UP000239434">
    <property type="component" value="Unassembled WGS sequence"/>
</dbReference>
<protein>
    <recommendedName>
        <fullName evidence="1">Winged helix-turn-helix domain-containing protein</fullName>
    </recommendedName>
</protein>
<reference evidence="2 3" key="1">
    <citation type="submission" date="2018-02" db="EMBL/GenBank/DDBJ databases">
        <title>The draft genome of Phyllobacterium sp. 1N-3.</title>
        <authorList>
            <person name="Liu L."/>
            <person name="Li L."/>
            <person name="Zhang X."/>
            <person name="Wang T."/>
            <person name="Liang L."/>
        </authorList>
    </citation>
    <scope>NUCLEOTIDE SEQUENCE [LARGE SCALE GENOMIC DNA]</scope>
    <source>
        <strain evidence="2 3">1N-3</strain>
    </source>
</reference>
<dbReference type="Gene3D" id="1.25.40.10">
    <property type="entry name" value="Tetratricopeptide repeat domain"/>
    <property type="match status" value="2"/>
</dbReference>
<dbReference type="PANTHER" id="PTHR47691">
    <property type="entry name" value="REGULATOR-RELATED"/>
    <property type="match status" value="1"/>
</dbReference>
<sequence>MVAEISRSLEGIALALELAARRTGVLGLDQTAALLDNRLQLQWKGSRTASPRHQTLHAMLDWSYNLISEPEQRVLRRVSVFVGGFSLEAAQAVASDTEIDDVQVIAILELLADKSLVLHQLDDSANRYRLLDTTRTYARNKLVASGEETDTLRRHARFCISFLGRTADASSGELLASYRQARKALLGDVRAALELCFSADGDRDLSLALAAAATALFIELSLVAECRSWAERAIAALESSERGTKCELELQASLGHAMMFCEGNDDRVQTALERGLTIAEKLEDPFAQFRLLSRLHMYFRRTGEFDKLLPIAERAEQISADLRDPIAVSAANVLLGVSYHLLGDQAAAQAHLEACTHYASPAGQVGASHFAFHRSPQIAIARALWLQGHPDAAEAMADGVAKELAPRQDVVTFCIALIWAISVFQWTGNWAAAATHTERLIDEAERHSLAPYRAVGLGIKGETLIAEEKLDGGIKILREALRSLKRERYELYTSGFRCTLAQALASRKHFDQALSIIDDAIGKVAAHGTAFNLPELIRVRGDVLIMAGDWAEGEKCLEQSLALADRQASLSWRLRTATSLARLRSYQGRNEEARQTLSQVYDLFMEGFDTADLQVAKRLLVELS</sequence>
<dbReference type="PANTHER" id="PTHR47691:SF3">
    <property type="entry name" value="HTH-TYPE TRANSCRIPTIONAL REGULATOR RV0890C-RELATED"/>
    <property type="match status" value="1"/>
</dbReference>
<dbReference type="InterPro" id="IPR058852">
    <property type="entry name" value="HTH_77"/>
</dbReference>